<keyword evidence="1" id="KW-0175">Coiled coil</keyword>
<proteinExistence type="predicted"/>
<dbReference type="EMBL" id="AFEU01000003">
    <property type="protein sequence ID" value="EIJ79042.1"/>
    <property type="molecule type" value="Genomic_DNA"/>
</dbReference>
<feature type="region of interest" description="Disordered" evidence="2">
    <location>
        <begin position="233"/>
        <end position="261"/>
    </location>
</feature>
<dbReference type="AlphaFoldDB" id="I3DXS1"/>
<gene>
    <name evidence="4" type="ORF">PB1_15829</name>
</gene>
<dbReference type="Gene3D" id="3.30.70.60">
    <property type="match status" value="1"/>
</dbReference>
<evidence type="ECO:0000313" key="5">
    <source>
        <dbReference type="Proteomes" id="UP000010523"/>
    </source>
</evidence>
<comment type="caution">
    <text evidence="4">The sequence shown here is derived from an EMBL/GenBank/DDBJ whole genome shotgun (WGS) entry which is preliminary data.</text>
</comment>
<name>I3DXS1_BACMT</name>
<accession>I3DXS1</accession>
<keyword evidence="5" id="KW-1185">Reference proteome</keyword>
<evidence type="ECO:0000256" key="2">
    <source>
        <dbReference type="SAM" id="MobiDB-lite"/>
    </source>
</evidence>
<keyword evidence="3" id="KW-0812">Transmembrane</keyword>
<feature type="region of interest" description="Disordered" evidence="2">
    <location>
        <begin position="132"/>
        <end position="152"/>
    </location>
</feature>
<organism evidence="4 5">
    <name type="scientific">Bacillus methanolicus PB1</name>
    <dbReference type="NCBI Taxonomy" id="997296"/>
    <lineage>
        <taxon>Bacteria</taxon>
        <taxon>Bacillati</taxon>
        <taxon>Bacillota</taxon>
        <taxon>Bacilli</taxon>
        <taxon>Bacillales</taxon>
        <taxon>Bacillaceae</taxon>
        <taxon>Bacillus</taxon>
    </lineage>
</organism>
<evidence type="ECO:0000256" key="3">
    <source>
        <dbReference type="SAM" id="Phobius"/>
    </source>
</evidence>
<feature type="transmembrane region" description="Helical" evidence="3">
    <location>
        <begin position="12"/>
        <end position="31"/>
    </location>
</feature>
<dbReference type="RefSeq" id="WP_004438327.1">
    <property type="nucleotide sequence ID" value="NZ_AFEU01000003.1"/>
</dbReference>
<feature type="compositionally biased region" description="Acidic residues" evidence="2">
    <location>
        <begin position="139"/>
        <end position="149"/>
    </location>
</feature>
<keyword evidence="3" id="KW-0472">Membrane</keyword>
<evidence type="ECO:0000313" key="4">
    <source>
        <dbReference type="EMBL" id="EIJ79042.1"/>
    </source>
</evidence>
<dbReference type="STRING" id="997296.PB1_15829"/>
<dbReference type="eggNOG" id="ENOG50323NA">
    <property type="taxonomic scope" value="Bacteria"/>
</dbReference>
<sequence>MNLHITKKQILLVILALFLFISLFTGSYYLLLVPLKQKIDRKEAELKMINQETAIIESKLNQSKDEKVLSTMELQKKVPVKRLLDQLLLDIEKAEIVSDTYISEMKLNGTEEDESIESTENDSVEAIEKIAETNKKETDDEASSSEDETLPNGVKKTSITIIGEADTYFELEKFIDSLQSLQRIVKVESLSFTAPEEIYKVDQERKPIEFEITIAAYYYPKLEDLQKELPPIDTPGISNKKNPFSGFSDIQSSKKFDESIR</sequence>
<dbReference type="InterPro" id="IPR014717">
    <property type="entry name" value="Transl_elong_EF1B/ribsomal_bS6"/>
</dbReference>
<feature type="compositionally biased region" description="Basic and acidic residues" evidence="2">
    <location>
        <begin position="252"/>
        <end position="261"/>
    </location>
</feature>
<keyword evidence="3" id="KW-1133">Transmembrane helix</keyword>
<dbReference type="PATRIC" id="fig|997296.3.peg.3336"/>
<protein>
    <submittedName>
        <fullName evidence="4">Type IV pilus assembly protein PilO</fullName>
    </submittedName>
</protein>
<evidence type="ECO:0000256" key="1">
    <source>
        <dbReference type="SAM" id="Coils"/>
    </source>
</evidence>
<dbReference type="Proteomes" id="UP000010523">
    <property type="component" value="Unassembled WGS sequence"/>
</dbReference>
<feature type="coiled-coil region" evidence="1">
    <location>
        <begin position="32"/>
        <end position="59"/>
    </location>
</feature>
<reference evidence="4 5" key="1">
    <citation type="journal article" date="2012" name="Appl. Environ. Microbiol.">
        <title>Genome Sequence of Thermotolerant Bacillus methanolicus: Features and Regulation Related to Methylotrophy and Production of L-Lysine and L-Glutamate from Methanol.</title>
        <authorList>
            <person name="Heggeset T.M."/>
            <person name="Krog A."/>
            <person name="Balzer S."/>
            <person name="Wentzel A."/>
            <person name="Ellingsen T.E."/>
            <person name="Brautaset T."/>
        </authorList>
    </citation>
    <scope>NUCLEOTIDE SEQUENCE [LARGE SCALE GENOMIC DNA]</scope>
    <source>
        <strain evidence="4 5">PB1</strain>
    </source>
</reference>
<dbReference type="OrthoDB" id="2427034at2"/>